<feature type="region of interest" description="Disordered" evidence="1">
    <location>
        <begin position="525"/>
        <end position="549"/>
    </location>
</feature>
<evidence type="ECO:0000256" key="1">
    <source>
        <dbReference type="SAM" id="MobiDB-lite"/>
    </source>
</evidence>
<reference evidence="2 3" key="1">
    <citation type="submission" date="2022-05" db="EMBL/GenBank/DDBJ databases">
        <title>A multi-omics perspective on studying reproductive biology in Daphnia sinensis.</title>
        <authorList>
            <person name="Jia J."/>
        </authorList>
    </citation>
    <scope>NUCLEOTIDE SEQUENCE [LARGE SCALE GENOMIC DNA]</scope>
    <source>
        <strain evidence="2 3">WSL</strain>
    </source>
</reference>
<gene>
    <name evidence="2" type="ORF">GHT06_020413</name>
</gene>
<feature type="compositionally biased region" description="Low complexity" evidence="1">
    <location>
        <begin position="1"/>
        <end position="48"/>
    </location>
</feature>
<organism evidence="2 3">
    <name type="scientific">Daphnia sinensis</name>
    <dbReference type="NCBI Taxonomy" id="1820382"/>
    <lineage>
        <taxon>Eukaryota</taxon>
        <taxon>Metazoa</taxon>
        <taxon>Ecdysozoa</taxon>
        <taxon>Arthropoda</taxon>
        <taxon>Crustacea</taxon>
        <taxon>Branchiopoda</taxon>
        <taxon>Diplostraca</taxon>
        <taxon>Cladocera</taxon>
        <taxon>Anomopoda</taxon>
        <taxon>Daphniidae</taxon>
        <taxon>Daphnia</taxon>
        <taxon>Daphnia similis group</taxon>
    </lineage>
</organism>
<evidence type="ECO:0000313" key="2">
    <source>
        <dbReference type="EMBL" id="KAI9552559.1"/>
    </source>
</evidence>
<feature type="region of interest" description="Disordered" evidence="1">
    <location>
        <begin position="358"/>
        <end position="394"/>
    </location>
</feature>
<comment type="caution">
    <text evidence="2">The sequence shown here is derived from an EMBL/GenBank/DDBJ whole genome shotgun (WGS) entry which is preliminary data.</text>
</comment>
<evidence type="ECO:0000313" key="3">
    <source>
        <dbReference type="Proteomes" id="UP000820818"/>
    </source>
</evidence>
<dbReference type="AlphaFoldDB" id="A0AAD5KHS5"/>
<protein>
    <submittedName>
        <fullName evidence="2">Uncharacterized protein</fullName>
    </submittedName>
</protein>
<proteinExistence type="predicted"/>
<name>A0AAD5KHS5_9CRUS</name>
<keyword evidence="3" id="KW-1185">Reference proteome</keyword>
<feature type="region of interest" description="Disordered" evidence="1">
    <location>
        <begin position="126"/>
        <end position="146"/>
    </location>
</feature>
<feature type="region of interest" description="Disordered" evidence="1">
    <location>
        <begin position="1"/>
        <end position="63"/>
    </location>
</feature>
<accession>A0AAD5KHS5</accession>
<sequence length="549" mass="62003">MRPTTTTTRATTTTRPTTTTTRATTTTTKATTTTRPTSTTTSKPIITPKVETPKTTTTSTTTTTIQTTTTAATTIQSTNKTSEEIIQINQNPTEEIGFEIIEDNEHPIQQEKPEAASLTLEKVAEEPTQEISQTKEKIPENEENGLPKNINEFEEKVTFQINKLHEQYKIRIETEHENKLAKEIRDIYLCLLGIARNGPKLPGLFLTIVQILEHHDEDRDTTQAIHPSTSAGAETYTPRILSSQCDNRVDNNRAREHSIQTTNPPSPTGHPACIFRDVRSSFPLSTSAPLFRSIAQIDQTRAKDRIHGSSPTLATRSERPDSPFVCICDLCNQRNKIHSPLCGNNGSIRERSTVVHHNASEGRESQTYNTTGYPLPHTATRNSNHSSERQTPERDQTILYKIQPTDQTAVRPERRHTPAVTFEAHNPIPHFPNTHGPVYYPTQEKQNPHTLWFNSDRADTLKQSDVYPSYPKEASYQTSEKSTLKEAWENPTNHALTNITRDEKDSRDQERLFNEKGILNTINKEMASPPNSYRKNDHRKGREAITMLN</sequence>
<dbReference type="EMBL" id="WJBH02000009">
    <property type="protein sequence ID" value="KAI9552559.1"/>
    <property type="molecule type" value="Genomic_DNA"/>
</dbReference>
<dbReference type="Proteomes" id="UP000820818">
    <property type="component" value="Linkage Group LG9"/>
</dbReference>